<reference evidence="1" key="1">
    <citation type="submission" date="2019-08" db="EMBL/GenBank/DDBJ databases">
        <authorList>
            <person name="Kucharzyk K."/>
            <person name="Murdoch R.W."/>
            <person name="Higgins S."/>
            <person name="Loffler F."/>
        </authorList>
    </citation>
    <scope>NUCLEOTIDE SEQUENCE</scope>
</reference>
<proteinExistence type="predicted"/>
<comment type="caution">
    <text evidence="1">The sequence shown here is derived from an EMBL/GenBank/DDBJ whole genome shotgun (WGS) entry which is preliminary data.</text>
</comment>
<gene>
    <name evidence="1" type="ORF">SDC9_196078</name>
</gene>
<sequence>MKVRHCAIAQTLMKLGAVGGQMGILTGRESDAGVEVQNILAAQNCFKFFIQRPTNAAAAAILRDIDACFYGPVIGRTTFKGRRIGIADDFIVLQCDQIRVALACFANTIGKLLDRWYGVFK</sequence>
<organism evidence="1">
    <name type="scientific">bioreactor metagenome</name>
    <dbReference type="NCBI Taxonomy" id="1076179"/>
    <lineage>
        <taxon>unclassified sequences</taxon>
        <taxon>metagenomes</taxon>
        <taxon>ecological metagenomes</taxon>
    </lineage>
</organism>
<evidence type="ECO:0000313" key="1">
    <source>
        <dbReference type="EMBL" id="MPN48471.1"/>
    </source>
</evidence>
<protein>
    <submittedName>
        <fullName evidence="1">Uncharacterized protein</fullName>
    </submittedName>
</protein>
<name>A0A645IAV3_9ZZZZ</name>
<dbReference type="EMBL" id="VSSQ01110816">
    <property type="protein sequence ID" value="MPN48471.1"/>
    <property type="molecule type" value="Genomic_DNA"/>
</dbReference>
<accession>A0A645IAV3</accession>
<dbReference type="AlphaFoldDB" id="A0A645IAV3"/>